<evidence type="ECO:0000313" key="3">
    <source>
        <dbReference type="Proteomes" id="UP000077519"/>
    </source>
</evidence>
<dbReference type="EMBL" id="LVHI01000021">
    <property type="protein sequence ID" value="OAK53090.1"/>
    <property type="molecule type" value="Genomic_DNA"/>
</dbReference>
<name>A0A177YCM3_9NOCA</name>
<keyword evidence="3" id="KW-1185">Reference proteome</keyword>
<accession>A0A177YCM3</accession>
<dbReference type="InterPro" id="IPR046543">
    <property type="entry name" value="DUF6802"/>
</dbReference>
<dbReference type="AlphaFoldDB" id="A0A177YCM3"/>
<dbReference type="RefSeq" id="WP_068427602.1">
    <property type="nucleotide sequence ID" value="NZ_LVHI01000021.1"/>
</dbReference>
<gene>
    <name evidence="2" type="ORF">A3K89_24190</name>
</gene>
<evidence type="ECO:0000313" key="2">
    <source>
        <dbReference type="EMBL" id="OAK53090.1"/>
    </source>
</evidence>
<comment type="caution">
    <text evidence="2">The sequence shown here is derived from an EMBL/GenBank/DDBJ whole genome shotgun (WGS) entry which is preliminary data.</text>
</comment>
<dbReference type="Proteomes" id="UP000077519">
    <property type="component" value="Unassembled WGS sequence"/>
</dbReference>
<sequence length="102" mass="11300">MDIDDAFLLGSDFDSEQDVDAQHHDPFGLGVEMFDLDGDGMSETRVVRTEAGVTVATDRDGDTVMDTFSAVARDGHYESWEVFRAADGTSQWKRTDSGELFE</sequence>
<reference evidence="2 3" key="1">
    <citation type="submission" date="2016-03" db="EMBL/GenBank/DDBJ databases">
        <title>Genome sequence of Rhodococcus kyotonensis KB10.</title>
        <authorList>
            <person name="Jeong H."/>
            <person name="Hong C.E."/>
            <person name="Jo S.H."/>
            <person name="Park J.M."/>
        </authorList>
    </citation>
    <scope>NUCLEOTIDE SEQUENCE [LARGE SCALE GENOMIC DNA]</scope>
    <source>
        <strain evidence="2 3">KB10</strain>
    </source>
</reference>
<protein>
    <recommendedName>
        <fullName evidence="1">DUF6802 domain-containing protein</fullName>
    </recommendedName>
</protein>
<proteinExistence type="predicted"/>
<feature type="domain" description="DUF6802" evidence="1">
    <location>
        <begin position="12"/>
        <end position="100"/>
    </location>
</feature>
<evidence type="ECO:0000259" key="1">
    <source>
        <dbReference type="Pfam" id="PF20615"/>
    </source>
</evidence>
<dbReference type="Pfam" id="PF20615">
    <property type="entry name" value="DUF6802"/>
    <property type="match status" value="1"/>
</dbReference>
<organism evidence="2 3">
    <name type="scientific">Rhodococcoides kyotonense</name>
    <dbReference type="NCBI Taxonomy" id="398843"/>
    <lineage>
        <taxon>Bacteria</taxon>
        <taxon>Bacillati</taxon>
        <taxon>Actinomycetota</taxon>
        <taxon>Actinomycetes</taxon>
        <taxon>Mycobacteriales</taxon>
        <taxon>Nocardiaceae</taxon>
        <taxon>Rhodococcoides</taxon>
    </lineage>
</organism>